<feature type="region of interest" description="Disordered" evidence="1">
    <location>
        <begin position="1"/>
        <end position="30"/>
    </location>
</feature>
<sequence length="336" mass="35752">MRASAEDGVHCPKEGIWSRSPKGDIDTAGSDERYRYASEGDARLKDVLEGLRSGSRWSYVWDSGVDNPRKGQGVDDGGDNKSNGVLGSHARTNSVFAYRKGYHDATIDQAGYIDEATSTTPRHLITRSVFKPNSNTSPAIPFPLQDLAKSHPYTTIATIGALSTLTLLGSSYLTYRLTRRVIPFFKQVHNGATSEIPVIARLDELEARMLDNFRAASRDRRIELQGFRREILGELQLLQGNKEVGRVISSRSGARGSTGQGGAAANVGGSGGTTASVGGSGGGGKGATILPGRVAVENKEPTIIKKDPTALSSSAPIAPAMDEARLAQVLRGAIED</sequence>
<feature type="region of interest" description="Disordered" evidence="1">
    <location>
        <begin position="65"/>
        <end position="87"/>
    </location>
</feature>
<evidence type="ECO:0000313" key="2">
    <source>
        <dbReference type="EMBL" id="ORY20793.1"/>
    </source>
</evidence>
<evidence type="ECO:0000256" key="1">
    <source>
        <dbReference type="SAM" id="MobiDB-lite"/>
    </source>
</evidence>
<proteinExistence type="predicted"/>
<comment type="caution">
    <text evidence="2">The sequence shown here is derived from an EMBL/GenBank/DDBJ whole genome shotgun (WGS) entry which is preliminary data.</text>
</comment>
<protein>
    <submittedName>
        <fullName evidence="2">Uncharacterized protein</fullName>
    </submittedName>
</protein>
<evidence type="ECO:0000313" key="3">
    <source>
        <dbReference type="Proteomes" id="UP000193986"/>
    </source>
</evidence>
<accession>A0A1Y2AE16</accession>
<dbReference type="InParanoid" id="A0A1Y2AE16"/>
<name>A0A1Y2AE16_9TREE</name>
<organism evidence="2 3">
    <name type="scientific">Naematelia encephala</name>
    <dbReference type="NCBI Taxonomy" id="71784"/>
    <lineage>
        <taxon>Eukaryota</taxon>
        <taxon>Fungi</taxon>
        <taxon>Dikarya</taxon>
        <taxon>Basidiomycota</taxon>
        <taxon>Agaricomycotina</taxon>
        <taxon>Tremellomycetes</taxon>
        <taxon>Tremellales</taxon>
        <taxon>Naemateliaceae</taxon>
        <taxon>Naematelia</taxon>
    </lineage>
</organism>
<feature type="non-terminal residue" evidence="2">
    <location>
        <position position="336"/>
    </location>
</feature>
<feature type="compositionally biased region" description="Basic and acidic residues" evidence="1">
    <location>
        <begin position="21"/>
        <end position="30"/>
    </location>
</feature>
<gene>
    <name evidence="2" type="ORF">BCR39DRAFT_562860</name>
</gene>
<dbReference type="Proteomes" id="UP000193986">
    <property type="component" value="Unassembled WGS sequence"/>
</dbReference>
<dbReference type="EMBL" id="MCFC01000125">
    <property type="protein sequence ID" value="ORY20793.1"/>
    <property type="molecule type" value="Genomic_DNA"/>
</dbReference>
<dbReference type="AlphaFoldDB" id="A0A1Y2AE16"/>
<reference evidence="2 3" key="1">
    <citation type="submission" date="2016-07" db="EMBL/GenBank/DDBJ databases">
        <title>Pervasive Adenine N6-methylation of Active Genes in Fungi.</title>
        <authorList>
            <consortium name="DOE Joint Genome Institute"/>
            <person name="Mondo S.J."/>
            <person name="Dannebaum R.O."/>
            <person name="Kuo R.C."/>
            <person name="Labutti K."/>
            <person name="Haridas S."/>
            <person name="Kuo A."/>
            <person name="Salamov A."/>
            <person name="Ahrendt S.R."/>
            <person name="Lipzen A."/>
            <person name="Sullivan W."/>
            <person name="Andreopoulos W.B."/>
            <person name="Clum A."/>
            <person name="Lindquist E."/>
            <person name="Daum C."/>
            <person name="Ramamoorthy G.K."/>
            <person name="Gryganskyi A."/>
            <person name="Culley D."/>
            <person name="Magnuson J.K."/>
            <person name="James T.Y."/>
            <person name="O'Malley M.A."/>
            <person name="Stajich J.E."/>
            <person name="Spatafora J.W."/>
            <person name="Visel A."/>
            <person name="Grigoriev I.V."/>
        </authorList>
    </citation>
    <scope>NUCLEOTIDE SEQUENCE [LARGE SCALE GENOMIC DNA]</scope>
    <source>
        <strain evidence="2 3">68-887.2</strain>
    </source>
</reference>
<keyword evidence="3" id="KW-1185">Reference proteome</keyword>
<feature type="compositionally biased region" description="Basic and acidic residues" evidence="1">
    <location>
        <begin position="1"/>
        <end position="13"/>
    </location>
</feature>